<evidence type="ECO:0000313" key="2">
    <source>
        <dbReference type="Proteomes" id="UP001145742"/>
    </source>
</evidence>
<dbReference type="EMBL" id="WHWB01032952">
    <property type="protein sequence ID" value="KAJ7422757.1"/>
    <property type="molecule type" value="Genomic_DNA"/>
</dbReference>
<protein>
    <submittedName>
        <fullName evidence="1">Uncharacterized protein</fullName>
    </submittedName>
</protein>
<accession>A0ABQ9DJ08</accession>
<proteinExistence type="predicted"/>
<dbReference type="Proteomes" id="UP001145742">
    <property type="component" value="Unassembled WGS sequence"/>
</dbReference>
<reference evidence="1" key="1">
    <citation type="submission" date="2019-10" db="EMBL/GenBank/DDBJ databases">
        <authorList>
            <person name="Soares A.E.R."/>
            <person name="Aleixo A."/>
            <person name="Schneider P."/>
            <person name="Miyaki C.Y."/>
            <person name="Schneider M.P."/>
            <person name="Mello C."/>
            <person name="Vasconcelos A.T.R."/>
        </authorList>
    </citation>
    <scope>NUCLEOTIDE SEQUENCE</scope>
    <source>
        <tissue evidence="1">Muscle</tissue>
    </source>
</reference>
<keyword evidence="2" id="KW-1185">Reference proteome</keyword>
<name>A0ABQ9DJ08_9PASS</name>
<sequence length="79" mass="8519">MEVGKTPDVTVVQDVAKPGEQCRPVGISPIQKKKYKTKSVCPADDEGIVAPSQPADPEPEVITESLSFDNLRGLRKDIA</sequence>
<comment type="caution">
    <text evidence="1">The sequence shown here is derived from an EMBL/GenBank/DDBJ whole genome shotgun (WGS) entry which is preliminary data.</text>
</comment>
<organism evidence="1 2">
    <name type="scientific">Willisornis vidua</name>
    <name type="common">Xingu scale-backed antbird</name>
    <dbReference type="NCBI Taxonomy" id="1566151"/>
    <lineage>
        <taxon>Eukaryota</taxon>
        <taxon>Metazoa</taxon>
        <taxon>Chordata</taxon>
        <taxon>Craniata</taxon>
        <taxon>Vertebrata</taxon>
        <taxon>Euteleostomi</taxon>
        <taxon>Archelosauria</taxon>
        <taxon>Archosauria</taxon>
        <taxon>Dinosauria</taxon>
        <taxon>Saurischia</taxon>
        <taxon>Theropoda</taxon>
        <taxon>Coelurosauria</taxon>
        <taxon>Aves</taxon>
        <taxon>Neognathae</taxon>
        <taxon>Neoaves</taxon>
        <taxon>Telluraves</taxon>
        <taxon>Australaves</taxon>
        <taxon>Passeriformes</taxon>
        <taxon>Thamnophilidae</taxon>
        <taxon>Willisornis</taxon>
    </lineage>
</organism>
<gene>
    <name evidence="1" type="ORF">WISP_36712</name>
</gene>
<evidence type="ECO:0000313" key="1">
    <source>
        <dbReference type="EMBL" id="KAJ7422757.1"/>
    </source>
</evidence>